<dbReference type="InterPro" id="IPR036832">
    <property type="entry name" value="PPK_N_dom_sf"/>
</dbReference>
<dbReference type="Pfam" id="PF13090">
    <property type="entry name" value="PP_kinase_C"/>
    <property type="match status" value="1"/>
</dbReference>
<proteinExistence type="inferred from homology"/>
<dbReference type="HAMAP" id="MF_00347">
    <property type="entry name" value="Polyphosphate_kinase"/>
    <property type="match status" value="1"/>
</dbReference>
<gene>
    <name evidence="12" type="primary">ppk1</name>
    <name evidence="6" type="synonym">ppk</name>
    <name evidence="12" type="ORF">H9746_06805</name>
</gene>
<keyword evidence="2 6" id="KW-0808">Transferase</keyword>
<dbReference type="PANTHER" id="PTHR30218:SF0">
    <property type="entry name" value="POLYPHOSPHATE KINASE"/>
    <property type="match status" value="1"/>
</dbReference>
<dbReference type="GO" id="GO:0046872">
    <property type="term" value="F:metal ion binding"/>
    <property type="evidence" value="ECO:0007669"/>
    <property type="project" value="UniProtKB-KW"/>
</dbReference>
<dbReference type="GO" id="GO:0009358">
    <property type="term" value="C:polyphosphate kinase complex"/>
    <property type="evidence" value="ECO:0007669"/>
    <property type="project" value="InterPro"/>
</dbReference>
<dbReference type="InterPro" id="IPR025198">
    <property type="entry name" value="PPK_N_dom"/>
</dbReference>
<evidence type="ECO:0000259" key="10">
    <source>
        <dbReference type="Pfam" id="PF13090"/>
    </source>
</evidence>
<dbReference type="EMBL" id="DXIE01000036">
    <property type="protein sequence ID" value="HIV62531.1"/>
    <property type="molecule type" value="Genomic_DNA"/>
</dbReference>
<comment type="cofactor">
    <cofactor evidence="6">
        <name>Mg(2+)</name>
        <dbReference type="ChEBI" id="CHEBI:18420"/>
    </cofactor>
</comment>
<evidence type="ECO:0000256" key="1">
    <source>
        <dbReference type="ARBA" id="ARBA00022553"/>
    </source>
</evidence>
<comment type="catalytic activity">
    <reaction evidence="6 7">
        <text>[phosphate](n) + ATP = [phosphate](n+1) + ADP</text>
        <dbReference type="Rhea" id="RHEA:19573"/>
        <dbReference type="Rhea" id="RHEA-COMP:9859"/>
        <dbReference type="Rhea" id="RHEA-COMP:14280"/>
        <dbReference type="ChEBI" id="CHEBI:16838"/>
        <dbReference type="ChEBI" id="CHEBI:30616"/>
        <dbReference type="ChEBI" id="CHEBI:456216"/>
        <dbReference type="EC" id="2.7.4.1"/>
    </reaction>
</comment>
<dbReference type="SUPFAM" id="SSF140356">
    <property type="entry name" value="PPK N-terminal domain-like"/>
    <property type="match status" value="1"/>
</dbReference>
<dbReference type="Pfam" id="PF02503">
    <property type="entry name" value="PP_kinase"/>
    <property type="match status" value="1"/>
</dbReference>
<dbReference type="SUPFAM" id="SSF56024">
    <property type="entry name" value="Phospholipase D/nuclease"/>
    <property type="match status" value="2"/>
</dbReference>
<dbReference type="NCBIfam" id="TIGR03705">
    <property type="entry name" value="poly_P_kin"/>
    <property type="match status" value="1"/>
</dbReference>
<dbReference type="GO" id="GO:0008976">
    <property type="term" value="F:polyphosphate kinase activity"/>
    <property type="evidence" value="ECO:0007669"/>
    <property type="project" value="UniProtKB-UniRule"/>
</dbReference>
<keyword evidence="6" id="KW-0460">Magnesium</keyword>
<dbReference type="Pfam" id="PF17941">
    <property type="entry name" value="PP_kinase_C_1"/>
    <property type="match status" value="1"/>
</dbReference>
<dbReference type="SUPFAM" id="SSF143724">
    <property type="entry name" value="PHP14-like"/>
    <property type="match status" value="1"/>
</dbReference>
<dbReference type="PIRSF" id="PIRSF015589">
    <property type="entry name" value="PP_kinase"/>
    <property type="match status" value="1"/>
</dbReference>
<evidence type="ECO:0000259" key="8">
    <source>
        <dbReference type="Pfam" id="PF02503"/>
    </source>
</evidence>
<name>A0A9D1PK20_9FIRM</name>
<protein>
    <recommendedName>
        <fullName evidence="6 7">Polyphosphate kinase</fullName>
        <ecNumber evidence="6 7">2.7.4.1</ecNumber>
    </recommendedName>
    <alternativeName>
        <fullName evidence="6">ATP-polyphosphate phosphotransferase</fullName>
    </alternativeName>
    <alternativeName>
        <fullName evidence="6">Polyphosphoric acid kinase</fullName>
    </alternativeName>
</protein>
<keyword evidence="1 6" id="KW-0597">Phosphoprotein</keyword>
<evidence type="ECO:0000313" key="13">
    <source>
        <dbReference type="Proteomes" id="UP000886808"/>
    </source>
</evidence>
<reference evidence="12" key="1">
    <citation type="journal article" date="2021" name="PeerJ">
        <title>Extensive microbial diversity within the chicken gut microbiome revealed by metagenomics and culture.</title>
        <authorList>
            <person name="Gilroy R."/>
            <person name="Ravi A."/>
            <person name="Getino M."/>
            <person name="Pursley I."/>
            <person name="Horton D.L."/>
            <person name="Alikhan N.F."/>
            <person name="Baker D."/>
            <person name="Gharbi K."/>
            <person name="Hall N."/>
            <person name="Watson M."/>
            <person name="Adriaenssens E.M."/>
            <person name="Foster-Nyarko E."/>
            <person name="Jarju S."/>
            <person name="Secka A."/>
            <person name="Antonio M."/>
            <person name="Oren A."/>
            <person name="Chaudhuri R.R."/>
            <person name="La Ragione R."/>
            <person name="Hildebrand F."/>
            <person name="Pallen M.J."/>
        </authorList>
    </citation>
    <scope>NUCLEOTIDE SEQUENCE</scope>
    <source>
        <strain evidence="12">CHK193-4272</strain>
    </source>
</reference>
<dbReference type="EC" id="2.7.4.1" evidence="6 7"/>
<feature type="binding site" evidence="6">
    <location>
        <position position="478"/>
    </location>
    <ligand>
        <name>ATP</name>
        <dbReference type="ChEBI" id="CHEBI:30616"/>
    </ligand>
</feature>
<reference evidence="12" key="2">
    <citation type="submission" date="2021-04" db="EMBL/GenBank/DDBJ databases">
        <authorList>
            <person name="Gilroy R."/>
        </authorList>
    </citation>
    <scope>NUCLEOTIDE SEQUENCE</scope>
    <source>
        <strain evidence="12">CHK193-4272</strain>
    </source>
</reference>
<keyword evidence="4 6" id="KW-0418">Kinase</keyword>
<keyword evidence="5 6" id="KW-0067">ATP-binding</keyword>
<dbReference type="InterPro" id="IPR036830">
    <property type="entry name" value="PP_kinase_middle_dom_sf"/>
</dbReference>
<sequence length="700" mass="79933">MSKKHESKKRPNLDISYTCSRELSWLQFNSRVLEEAESETVPLFERLKFVSIFSSNLDEFFMIRVGSLTDIAAIHSKDVPDNKCGWTASQQLEHIYESCIPLVKRRDKVFSELSDELAKNGVEQLSYSKLTAAEKRYIDRWYKTRALPILSPQVVDQHHPFPHLPSGQLYIAARLRFEELSMFGLLPVPTALPAFVRLPDEDSLRYVLTEDILLSKLSSIFKGFRVQSKAIIRVTRNADISPDDDDDDIEIEPDMRQKMKKLLKKRMRLAPVRLEYKGKLHSSTREFLLTRLNLHPEQVYEVQSPLQLGYVFSLESMVVNKDLLYPSWTPQPSPMITADVPVLPQVLEHDMLLHYPYERMNPFLRLIREASSDPDTVSIKITLYRVARQSKLISYLCDAAENGKEVLVLVELRARFDEENNLALAEQLEHAGCRVIYGIENLKVHSKICLITRQTETGTQYITQIGTGNYNEKTAKQYTDLSLMTSNNAIGEDAANFFQHMALGIPTTERGELLIAPNLLKSGILELIEGEIQKANAGLPSRIIMKFNSLTDRDIIDRLSEASCAGVPIDLIIRGICCLVPSVPNKTENITIRSIVGRFLEHSRIFCFGVGDEEKIYIGSADMMTRNTEKRVEIACPVYDKKCIEKIHDILDIYMKDNIQARIHNSHGHLRHCKRKNGEEIINSQQVLMDEAVKNAPYIP</sequence>
<keyword evidence="3 6" id="KW-0547">Nucleotide-binding</keyword>
<feature type="binding site" evidence="6">
    <location>
        <position position="56"/>
    </location>
    <ligand>
        <name>ATP</name>
        <dbReference type="ChEBI" id="CHEBI:30616"/>
    </ligand>
</feature>
<dbReference type="NCBIfam" id="NF003921">
    <property type="entry name" value="PRK05443.2-2"/>
    <property type="match status" value="1"/>
</dbReference>
<dbReference type="InterPro" id="IPR025200">
    <property type="entry name" value="PPK_C_dom2"/>
</dbReference>
<comment type="similarity">
    <text evidence="6 7">Belongs to the polyphosphate kinase 1 (PPK1) family.</text>
</comment>
<dbReference type="InterPro" id="IPR041108">
    <property type="entry name" value="PP_kinase_C_1"/>
</dbReference>
<feature type="binding site" evidence="6">
    <location>
        <position position="415"/>
    </location>
    <ligand>
        <name>Mg(2+)</name>
        <dbReference type="ChEBI" id="CHEBI:18420"/>
    </ligand>
</feature>
<evidence type="ECO:0000259" key="11">
    <source>
        <dbReference type="Pfam" id="PF17941"/>
    </source>
</evidence>
<feature type="domain" description="Polyphosphate kinase C-terminal" evidence="10">
    <location>
        <begin position="513"/>
        <end position="685"/>
    </location>
</feature>
<feature type="binding site" evidence="6">
    <location>
        <position position="574"/>
    </location>
    <ligand>
        <name>ATP</name>
        <dbReference type="ChEBI" id="CHEBI:30616"/>
    </ligand>
</feature>
<evidence type="ECO:0000256" key="5">
    <source>
        <dbReference type="ARBA" id="ARBA00022840"/>
    </source>
</evidence>
<evidence type="ECO:0000256" key="3">
    <source>
        <dbReference type="ARBA" id="ARBA00022741"/>
    </source>
</evidence>
<dbReference type="GO" id="GO:0005524">
    <property type="term" value="F:ATP binding"/>
    <property type="evidence" value="ECO:0007669"/>
    <property type="project" value="UniProtKB-KW"/>
</dbReference>
<dbReference type="AlphaFoldDB" id="A0A9D1PK20"/>
<evidence type="ECO:0000259" key="9">
    <source>
        <dbReference type="Pfam" id="PF13089"/>
    </source>
</evidence>
<comment type="function">
    <text evidence="6 7">Catalyzes the reversible transfer of the terminal phosphate of ATP to form a long-chain polyphosphate (polyP).</text>
</comment>
<dbReference type="Gene3D" id="1.20.58.310">
    <property type="entry name" value="Polyphosphate kinase N-terminal domain"/>
    <property type="match status" value="1"/>
</dbReference>
<dbReference type="InterPro" id="IPR003414">
    <property type="entry name" value="PP_kinase"/>
</dbReference>
<dbReference type="Gene3D" id="3.30.1840.10">
    <property type="entry name" value="Polyphosphate kinase middle domain"/>
    <property type="match status" value="1"/>
</dbReference>
<dbReference type="Pfam" id="PF13089">
    <property type="entry name" value="PP_kinase_N"/>
    <property type="match status" value="1"/>
</dbReference>
<dbReference type="PANTHER" id="PTHR30218">
    <property type="entry name" value="POLYPHOSPHATE KINASE"/>
    <property type="match status" value="1"/>
</dbReference>
<feature type="domain" description="Polyphosphate kinase N-terminal" evidence="9">
    <location>
        <begin position="20"/>
        <end position="123"/>
    </location>
</feature>
<feature type="domain" description="Polyphosphate kinase C-terminal" evidence="11">
    <location>
        <begin position="344"/>
        <end position="501"/>
    </location>
</feature>
<evidence type="ECO:0000256" key="2">
    <source>
        <dbReference type="ARBA" id="ARBA00022679"/>
    </source>
</evidence>
<feature type="domain" description="Polyphosphate kinase middle" evidence="8">
    <location>
        <begin position="134"/>
        <end position="314"/>
    </location>
</feature>
<organism evidence="12 13">
    <name type="scientific">Candidatus Butyricicoccus avistercoris</name>
    <dbReference type="NCBI Taxonomy" id="2838518"/>
    <lineage>
        <taxon>Bacteria</taxon>
        <taxon>Bacillati</taxon>
        <taxon>Bacillota</taxon>
        <taxon>Clostridia</taxon>
        <taxon>Eubacteriales</taxon>
        <taxon>Butyricicoccaceae</taxon>
        <taxon>Butyricicoccus</taxon>
    </lineage>
</organism>
<comment type="caution">
    <text evidence="12">The sequence shown here is derived from an EMBL/GenBank/DDBJ whole genome shotgun (WGS) entry which is preliminary data.</text>
</comment>
<evidence type="ECO:0000256" key="6">
    <source>
        <dbReference type="HAMAP-Rule" id="MF_00347"/>
    </source>
</evidence>
<evidence type="ECO:0000313" key="12">
    <source>
        <dbReference type="EMBL" id="HIV62531.1"/>
    </source>
</evidence>
<feature type="binding site" evidence="6">
    <location>
        <position position="385"/>
    </location>
    <ligand>
        <name>Mg(2+)</name>
        <dbReference type="ChEBI" id="CHEBI:18420"/>
    </ligand>
</feature>
<evidence type="ECO:0000256" key="7">
    <source>
        <dbReference type="RuleBase" id="RU003800"/>
    </source>
</evidence>
<feature type="binding site" evidence="6">
    <location>
        <position position="602"/>
    </location>
    <ligand>
        <name>ATP</name>
        <dbReference type="ChEBI" id="CHEBI:30616"/>
    </ligand>
</feature>
<feature type="active site" description="Phosphohistidine intermediate" evidence="6">
    <location>
        <position position="445"/>
    </location>
</feature>
<evidence type="ECO:0000256" key="4">
    <source>
        <dbReference type="ARBA" id="ARBA00022777"/>
    </source>
</evidence>
<keyword evidence="6" id="KW-0479">Metal-binding</keyword>
<accession>A0A9D1PK20</accession>
<dbReference type="Gene3D" id="3.30.870.10">
    <property type="entry name" value="Endonuclease Chain A"/>
    <property type="match status" value="2"/>
</dbReference>
<comment type="PTM">
    <text evidence="6 7">An intermediate of this reaction is the autophosphorylated ppk in which a phosphate is covalently linked to a histidine residue through a N-P bond.</text>
</comment>
<dbReference type="Proteomes" id="UP000886808">
    <property type="component" value="Unassembled WGS sequence"/>
</dbReference>
<dbReference type="NCBIfam" id="NF003917">
    <property type="entry name" value="PRK05443.1-1"/>
    <property type="match status" value="1"/>
</dbReference>
<dbReference type="GO" id="GO:0006799">
    <property type="term" value="P:polyphosphate biosynthetic process"/>
    <property type="evidence" value="ECO:0007669"/>
    <property type="project" value="UniProtKB-UniRule"/>
</dbReference>
<dbReference type="InterPro" id="IPR024953">
    <property type="entry name" value="PP_kinase_middle"/>
</dbReference>